<comment type="subcellular location">
    <subcellularLocation>
        <location evidence="1">Cell membrane</location>
        <topology evidence="1">Multi-pass membrane protein</topology>
    </subcellularLocation>
</comment>
<dbReference type="SUPFAM" id="SSF90123">
    <property type="entry name" value="ABC transporter transmembrane region"/>
    <property type="match status" value="1"/>
</dbReference>
<organism evidence="14 15">
    <name type="scientific">Pannonibacter tanglangensis</name>
    <dbReference type="NCBI Taxonomy" id="2750084"/>
    <lineage>
        <taxon>Bacteria</taxon>
        <taxon>Pseudomonadati</taxon>
        <taxon>Pseudomonadota</taxon>
        <taxon>Alphaproteobacteria</taxon>
        <taxon>Hyphomicrobiales</taxon>
        <taxon>Stappiaceae</taxon>
        <taxon>Pannonibacter</taxon>
    </lineage>
</organism>
<keyword evidence="15" id="KW-1185">Reference proteome</keyword>
<dbReference type="EMBL" id="JAABLQ010000001">
    <property type="protein sequence ID" value="NBN77708.1"/>
    <property type="molecule type" value="Genomic_DNA"/>
</dbReference>
<dbReference type="InterPro" id="IPR027417">
    <property type="entry name" value="P-loop_NTPase"/>
</dbReference>
<dbReference type="PROSITE" id="PS50893">
    <property type="entry name" value="ABC_TRANSPORTER_2"/>
    <property type="match status" value="1"/>
</dbReference>
<dbReference type="GO" id="GO:0005524">
    <property type="term" value="F:ATP binding"/>
    <property type="evidence" value="ECO:0007669"/>
    <property type="project" value="UniProtKB-KW"/>
</dbReference>
<comment type="similarity">
    <text evidence="2">Belongs to the ABC transporter superfamily.</text>
</comment>
<evidence type="ECO:0000256" key="11">
    <source>
        <dbReference type="SAM" id="Phobius"/>
    </source>
</evidence>
<dbReference type="GO" id="GO:0016887">
    <property type="term" value="F:ATP hydrolysis activity"/>
    <property type="evidence" value="ECO:0007669"/>
    <property type="project" value="InterPro"/>
</dbReference>
<keyword evidence="7" id="KW-0547">Nucleotide-binding</keyword>
<feature type="transmembrane region" description="Helical" evidence="11">
    <location>
        <begin position="245"/>
        <end position="263"/>
    </location>
</feature>
<keyword evidence="6 11" id="KW-0812">Transmembrane</keyword>
<dbReference type="InterPro" id="IPR036640">
    <property type="entry name" value="ABC1_TM_sf"/>
</dbReference>
<dbReference type="SMART" id="SM00382">
    <property type="entry name" value="AAA"/>
    <property type="match status" value="1"/>
</dbReference>
<evidence type="ECO:0000256" key="10">
    <source>
        <dbReference type="ARBA" id="ARBA00023136"/>
    </source>
</evidence>
<dbReference type="GO" id="GO:0005886">
    <property type="term" value="C:plasma membrane"/>
    <property type="evidence" value="ECO:0007669"/>
    <property type="project" value="UniProtKB-SubCell"/>
</dbReference>
<dbReference type="Gene3D" id="1.20.1560.10">
    <property type="entry name" value="ABC transporter type 1, transmembrane domain"/>
    <property type="match status" value="1"/>
</dbReference>
<dbReference type="Proteomes" id="UP000586722">
    <property type="component" value="Unassembled WGS sequence"/>
</dbReference>
<keyword evidence="10 11" id="KW-0472">Membrane</keyword>
<keyword evidence="5" id="KW-0762">Sugar transport</keyword>
<evidence type="ECO:0000256" key="3">
    <source>
        <dbReference type="ARBA" id="ARBA00022448"/>
    </source>
</evidence>
<evidence type="ECO:0000256" key="6">
    <source>
        <dbReference type="ARBA" id="ARBA00022692"/>
    </source>
</evidence>
<keyword evidence="9 11" id="KW-1133">Transmembrane helix</keyword>
<evidence type="ECO:0000259" key="12">
    <source>
        <dbReference type="PROSITE" id="PS50893"/>
    </source>
</evidence>
<gene>
    <name evidence="14" type="ORF">GWI72_05435</name>
</gene>
<keyword evidence="3" id="KW-0813">Transport</keyword>
<sequence length="617" mass="66842">MRRGQGIGGHLVANVASLRRLPQLVASLWAAGPGLASAILVLRLIRALQPPAVLYVAKLIIDEIVARSAAGAGSFQLADLQQGGALSPLAGLILLEFALVAGDAVLSRVDRLLEQMLGERHANRLGAALIRQADALDLAQLETGEIQDRLQRARNQSVMGNSLLGQMLNQAQDAVTLIALVAGVAAFAPALVLLLAFALLPSLLGEAYFNSLRYGLDKEATARRREIDYIRYVGANARTAKEVKLFGLGAYLAGRFTTLAGSLHVASMALARKRALWGALFGILSALSYYGAYGYIAFRAVQGDISLGELTFLAGALMRLNALFERMILGLTQIADRALYLEDLYSFFELVPGVTEPERPLPFPEPIRQGIVFENVGFRYPGKEGWVLRNLDLTIRPGETVALVGENGAGKTTIVKLMSRLYDPTEGRILIDGIDCRAFALADLRRHVGVIFQDFVKYNFPAAVNIGVGRIEAVADRERMDAAAEASLAADVIARLPAGYDQVLGDMFTSGVELSGGEWQRIAIARAYFRDAALLILDEPTAALDARAEAAVFARFRDLSRGRTAVFISHRFGTVRMADRIVVLDRGGILEAGSHDDLMRRDGHYAALFRLQAEAFQ</sequence>
<proteinExistence type="inferred from homology"/>
<dbReference type="SUPFAM" id="SSF52540">
    <property type="entry name" value="P-loop containing nucleoside triphosphate hydrolases"/>
    <property type="match status" value="1"/>
</dbReference>
<dbReference type="PROSITE" id="PS00211">
    <property type="entry name" value="ABC_TRANSPORTER_1"/>
    <property type="match status" value="1"/>
</dbReference>
<evidence type="ECO:0000256" key="1">
    <source>
        <dbReference type="ARBA" id="ARBA00004651"/>
    </source>
</evidence>
<dbReference type="Gene3D" id="3.40.50.300">
    <property type="entry name" value="P-loop containing nucleotide triphosphate hydrolases"/>
    <property type="match status" value="1"/>
</dbReference>
<dbReference type="InterPro" id="IPR003439">
    <property type="entry name" value="ABC_transporter-like_ATP-bd"/>
</dbReference>
<reference evidence="15" key="1">
    <citation type="submission" date="2020-01" db="EMBL/GenBank/DDBJ databases">
        <authorList>
            <person name="Fang Y."/>
            <person name="Sun R."/>
            <person name="Nie L."/>
            <person name="He J."/>
            <person name="Hao L."/>
            <person name="Wang L."/>
            <person name="Su S."/>
            <person name="Lv E."/>
            <person name="Zhang Z."/>
            <person name="Xie R."/>
            <person name="Liu H."/>
        </authorList>
    </citation>
    <scope>NUCLEOTIDE SEQUENCE [LARGE SCALE GENOMIC DNA]</scope>
    <source>
        <strain evidence="15">XCT-53</strain>
    </source>
</reference>
<keyword evidence="4" id="KW-1003">Cell membrane</keyword>
<protein>
    <submittedName>
        <fullName evidence="14">ATP-binding cassette domain-containing protein</fullName>
    </submittedName>
</protein>
<dbReference type="AlphaFoldDB" id="A0A7X5F0V7"/>
<dbReference type="InterPro" id="IPR011527">
    <property type="entry name" value="ABC1_TM_dom"/>
</dbReference>
<feature type="transmembrane region" description="Helical" evidence="11">
    <location>
        <begin position="275"/>
        <end position="293"/>
    </location>
</feature>
<evidence type="ECO:0000256" key="7">
    <source>
        <dbReference type="ARBA" id="ARBA00022741"/>
    </source>
</evidence>
<dbReference type="PANTHER" id="PTHR24221:SF646">
    <property type="entry name" value="HAEMOLYSIN SECRETION ATP-BINDING PROTEIN"/>
    <property type="match status" value="1"/>
</dbReference>
<dbReference type="InterPro" id="IPR017871">
    <property type="entry name" value="ABC_transporter-like_CS"/>
</dbReference>
<evidence type="ECO:0000256" key="8">
    <source>
        <dbReference type="ARBA" id="ARBA00022840"/>
    </source>
</evidence>
<dbReference type="PROSITE" id="PS50929">
    <property type="entry name" value="ABC_TM1F"/>
    <property type="match status" value="1"/>
</dbReference>
<dbReference type="GO" id="GO:0140359">
    <property type="term" value="F:ABC-type transporter activity"/>
    <property type="evidence" value="ECO:0007669"/>
    <property type="project" value="InterPro"/>
</dbReference>
<feature type="domain" description="ABC transporter" evidence="12">
    <location>
        <begin position="371"/>
        <end position="611"/>
    </location>
</feature>
<feature type="transmembrane region" description="Helical" evidence="11">
    <location>
        <begin position="21"/>
        <end position="45"/>
    </location>
</feature>
<dbReference type="GO" id="GO:0034040">
    <property type="term" value="F:ATPase-coupled lipid transmembrane transporter activity"/>
    <property type="evidence" value="ECO:0007669"/>
    <property type="project" value="TreeGrafter"/>
</dbReference>
<evidence type="ECO:0000256" key="5">
    <source>
        <dbReference type="ARBA" id="ARBA00022597"/>
    </source>
</evidence>
<evidence type="ECO:0000313" key="15">
    <source>
        <dbReference type="Proteomes" id="UP000586722"/>
    </source>
</evidence>
<dbReference type="FunFam" id="3.40.50.300:FF:000221">
    <property type="entry name" value="Multidrug ABC transporter ATP-binding protein"/>
    <property type="match status" value="1"/>
</dbReference>
<name>A0A7X5F0V7_9HYPH</name>
<keyword evidence="8 14" id="KW-0067">ATP-binding</keyword>
<evidence type="ECO:0000256" key="2">
    <source>
        <dbReference type="ARBA" id="ARBA00005417"/>
    </source>
</evidence>
<feature type="domain" description="ABC transmembrane type-1" evidence="13">
    <location>
        <begin position="38"/>
        <end position="336"/>
    </location>
</feature>
<accession>A0A7X5F0V7</accession>
<evidence type="ECO:0000259" key="13">
    <source>
        <dbReference type="PROSITE" id="PS50929"/>
    </source>
</evidence>
<dbReference type="InterPro" id="IPR003593">
    <property type="entry name" value="AAA+_ATPase"/>
</dbReference>
<dbReference type="Pfam" id="PF00005">
    <property type="entry name" value="ABC_tran"/>
    <property type="match status" value="1"/>
</dbReference>
<evidence type="ECO:0000313" key="14">
    <source>
        <dbReference type="EMBL" id="NBN77708.1"/>
    </source>
</evidence>
<evidence type="ECO:0000256" key="9">
    <source>
        <dbReference type="ARBA" id="ARBA00022989"/>
    </source>
</evidence>
<comment type="caution">
    <text evidence="14">The sequence shown here is derived from an EMBL/GenBank/DDBJ whole genome shotgun (WGS) entry which is preliminary data.</text>
</comment>
<dbReference type="InterPro" id="IPR039421">
    <property type="entry name" value="Type_1_exporter"/>
</dbReference>
<feature type="transmembrane region" description="Helical" evidence="11">
    <location>
        <begin position="85"/>
        <end position="106"/>
    </location>
</feature>
<feature type="transmembrane region" description="Helical" evidence="11">
    <location>
        <begin position="174"/>
        <end position="200"/>
    </location>
</feature>
<dbReference type="PANTHER" id="PTHR24221">
    <property type="entry name" value="ATP-BINDING CASSETTE SUB-FAMILY B"/>
    <property type="match status" value="1"/>
</dbReference>
<evidence type="ECO:0000256" key="4">
    <source>
        <dbReference type="ARBA" id="ARBA00022475"/>
    </source>
</evidence>